<feature type="transmembrane region" description="Helical" evidence="7">
    <location>
        <begin position="164"/>
        <end position="180"/>
    </location>
</feature>
<protein>
    <submittedName>
        <fullName evidence="8">Chromate transporter</fullName>
    </submittedName>
</protein>
<evidence type="ECO:0000256" key="5">
    <source>
        <dbReference type="ARBA" id="ARBA00022989"/>
    </source>
</evidence>
<feature type="transmembrane region" description="Helical" evidence="7">
    <location>
        <begin position="105"/>
        <end position="126"/>
    </location>
</feature>
<feature type="transmembrane region" description="Helical" evidence="7">
    <location>
        <begin position="138"/>
        <end position="158"/>
    </location>
</feature>
<sequence length="190" mass="20923">MKKLMTIFLAFLKIGAFTFGGGYAMIALLENELIEKKKWIEHDEFLNMVAVAESTPGPIAINSATYIGYHLAGFSGATVATLAVCIPSFLIIYCISLFLERFLSLTYVACAFKGIQVCVIYLILSTGIQMLKTLEKNWMNVCILCAVMAAMLICSVTAVSFSSVFYVLICGAAGVFIYFLQKVRKETIDK</sequence>
<comment type="caution">
    <text evidence="8">The sequence shown here is derived from an EMBL/GenBank/DDBJ whole genome shotgun (WGS) entry which is preliminary data.</text>
</comment>
<dbReference type="GO" id="GO:0015109">
    <property type="term" value="F:chromate transmembrane transporter activity"/>
    <property type="evidence" value="ECO:0007669"/>
    <property type="project" value="InterPro"/>
</dbReference>
<evidence type="ECO:0000256" key="6">
    <source>
        <dbReference type="ARBA" id="ARBA00023136"/>
    </source>
</evidence>
<accession>A0A844GGR2</accession>
<name>A0A844GGR2_9FIRM</name>
<dbReference type="InterPro" id="IPR052518">
    <property type="entry name" value="CHR_Transporter"/>
</dbReference>
<dbReference type="Proteomes" id="UP000437824">
    <property type="component" value="Unassembled WGS sequence"/>
</dbReference>
<dbReference type="InterPro" id="IPR003370">
    <property type="entry name" value="Chromate_transpt"/>
</dbReference>
<proteinExistence type="inferred from homology"/>
<keyword evidence="4 7" id="KW-0812">Transmembrane</keyword>
<keyword evidence="5 7" id="KW-1133">Transmembrane helix</keyword>
<dbReference type="AlphaFoldDB" id="A0A844GGR2"/>
<evidence type="ECO:0000256" key="7">
    <source>
        <dbReference type="SAM" id="Phobius"/>
    </source>
</evidence>
<evidence type="ECO:0000256" key="2">
    <source>
        <dbReference type="ARBA" id="ARBA00005262"/>
    </source>
</evidence>
<feature type="transmembrane region" description="Helical" evidence="7">
    <location>
        <begin position="6"/>
        <end position="29"/>
    </location>
</feature>
<comment type="subcellular location">
    <subcellularLocation>
        <location evidence="1">Cell membrane</location>
        <topology evidence="1">Multi-pass membrane protein</topology>
    </subcellularLocation>
</comment>
<evidence type="ECO:0000313" key="9">
    <source>
        <dbReference type="Proteomes" id="UP000437824"/>
    </source>
</evidence>
<evidence type="ECO:0000256" key="1">
    <source>
        <dbReference type="ARBA" id="ARBA00004651"/>
    </source>
</evidence>
<gene>
    <name evidence="8" type="ORF">GKZ57_08170</name>
</gene>
<dbReference type="Pfam" id="PF02417">
    <property type="entry name" value="Chromate_transp"/>
    <property type="match status" value="1"/>
</dbReference>
<keyword evidence="3" id="KW-1003">Cell membrane</keyword>
<feature type="transmembrane region" description="Helical" evidence="7">
    <location>
        <begin position="79"/>
        <end position="99"/>
    </location>
</feature>
<evidence type="ECO:0000256" key="4">
    <source>
        <dbReference type="ARBA" id="ARBA00022692"/>
    </source>
</evidence>
<organism evidence="8 9">
    <name type="scientific">Blautia luti DSM 14534 = JCM 17040</name>
    <dbReference type="NCBI Taxonomy" id="649762"/>
    <lineage>
        <taxon>Bacteria</taxon>
        <taxon>Bacillati</taxon>
        <taxon>Bacillota</taxon>
        <taxon>Clostridia</taxon>
        <taxon>Lachnospirales</taxon>
        <taxon>Lachnospiraceae</taxon>
        <taxon>Blautia</taxon>
    </lineage>
</organism>
<dbReference type="RefSeq" id="WP_118508423.1">
    <property type="nucleotide sequence ID" value="NZ_WMBC01000005.1"/>
</dbReference>
<evidence type="ECO:0000256" key="3">
    <source>
        <dbReference type="ARBA" id="ARBA00022475"/>
    </source>
</evidence>
<dbReference type="GO" id="GO:0005886">
    <property type="term" value="C:plasma membrane"/>
    <property type="evidence" value="ECO:0007669"/>
    <property type="project" value="UniProtKB-SubCell"/>
</dbReference>
<dbReference type="PANTHER" id="PTHR43663:SF1">
    <property type="entry name" value="CHROMATE TRANSPORTER"/>
    <property type="match status" value="1"/>
</dbReference>
<dbReference type="PANTHER" id="PTHR43663">
    <property type="entry name" value="CHROMATE TRANSPORT PROTEIN-RELATED"/>
    <property type="match status" value="1"/>
</dbReference>
<reference evidence="8 9" key="1">
    <citation type="submission" date="2019-11" db="EMBL/GenBank/DDBJ databases">
        <title>Draft genome sequence of Blautia luti DSM 14534T, isolated from human stool.</title>
        <authorList>
            <person name="Ortiz R."/>
            <person name="Melis-Arcos F."/>
            <person name="Covarrubias P."/>
            <person name="Cardenas J.P."/>
            <person name="Perez-Donoso J."/>
            <person name="Almonacid D."/>
        </authorList>
    </citation>
    <scope>NUCLEOTIDE SEQUENCE [LARGE SCALE GENOMIC DNA]</scope>
    <source>
        <strain evidence="8 9">DSM 14534</strain>
    </source>
</reference>
<keyword evidence="6 7" id="KW-0472">Membrane</keyword>
<comment type="similarity">
    <text evidence="2">Belongs to the chromate ion transporter (CHR) (TC 2.A.51) family.</text>
</comment>
<evidence type="ECO:0000313" key="8">
    <source>
        <dbReference type="EMBL" id="MTD61243.1"/>
    </source>
</evidence>
<dbReference type="EMBL" id="WMBC01000005">
    <property type="protein sequence ID" value="MTD61243.1"/>
    <property type="molecule type" value="Genomic_DNA"/>
</dbReference>